<dbReference type="AlphaFoldDB" id="A0A368JIU8"/>
<keyword evidence="1" id="KW-0812">Transmembrane</keyword>
<keyword evidence="3" id="KW-1185">Reference proteome</keyword>
<name>A0A368JIU8_9BACT</name>
<gene>
    <name evidence="2" type="ORF">DUE52_21920</name>
</gene>
<keyword evidence="1" id="KW-0472">Membrane</keyword>
<protein>
    <submittedName>
        <fullName evidence="2">Uncharacterized protein</fullName>
    </submittedName>
</protein>
<comment type="caution">
    <text evidence="2">The sequence shown here is derived from an EMBL/GenBank/DDBJ whole genome shotgun (WGS) entry which is preliminary data.</text>
</comment>
<dbReference type="Proteomes" id="UP000253383">
    <property type="component" value="Unassembled WGS sequence"/>
</dbReference>
<evidence type="ECO:0000313" key="2">
    <source>
        <dbReference type="EMBL" id="RCR67462.1"/>
    </source>
</evidence>
<reference evidence="2 3" key="1">
    <citation type="submission" date="2018-07" db="EMBL/GenBank/DDBJ databases">
        <title>Genome analysis of Larkinella rosea.</title>
        <authorList>
            <person name="Zhou Z."/>
            <person name="Wang G."/>
        </authorList>
    </citation>
    <scope>NUCLEOTIDE SEQUENCE [LARGE SCALE GENOMIC DNA]</scope>
    <source>
        <strain evidence="3">zzj9</strain>
    </source>
</reference>
<organism evidence="2 3">
    <name type="scientific">Larkinella punicea</name>
    <dbReference type="NCBI Taxonomy" id="2315727"/>
    <lineage>
        <taxon>Bacteria</taxon>
        <taxon>Pseudomonadati</taxon>
        <taxon>Bacteroidota</taxon>
        <taxon>Cytophagia</taxon>
        <taxon>Cytophagales</taxon>
        <taxon>Spirosomataceae</taxon>
        <taxon>Larkinella</taxon>
    </lineage>
</organism>
<evidence type="ECO:0000313" key="3">
    <source>
        <dbReference type="Proteomes" id="UP000253383"/>
    </source>
</evidence>
<keyword evidence="1" id="KW-1133">Transmembrane helix</keyword>
<evidence type="ECO:0000256" key="1">
    <source>
        <dbReference type="SAM" id="Phobius"/>
    </source>
</evidence>
<feature type="transmembrane region" description="Helical" evidence="1">
    <location>
        <begin position="43"/>
        <end position="66"/>
    </location>
</feature>
<sequence>MKSKEAILTNFRSRYLNVIGLCSSYIYEPGLNSSMRVRGPVQVIGLSGLIFVMVVAYSLMIMLMGVMMRQPVVNQHQGVSQ</sequence>
<proteinExistence type="predicted"/>
<accession>A0A368JIU8</accession>
<dbReference type="EMBL" id="QOWE01000019">
    <property type="protein sequence ID" value="RCR67462.1"/>
    <property type="molecule type" value="Genomic_DNA"/>
</dbReference>